<name>H6BVD8_EXODN</name>
<dbReference type="AlphaFoldDB" id="H6BVD8"/>
<evidence type="ECO:0000313" key="1">
    <source>
        <dbReference type="EMBL" id="EHY55868.1"/>
    </source>
</evidence>
<dbReference type="InParanoid" id="H6BVD8"/>
<dbReference type="HOGENOM" id="CLU_1806173_0_0_1"/>
<sequence>MRVFHSLSSMAEGSVMPTPAERPLLRTVRSVVGGCPDRNCPGRQHMKQGNSLRTLATAGFETSISGQGHRIVCPLPKIDVNLEQTFEDGLNGHDADLNHSPTARRSDRMSNRYIRTTYEFLFGSVPGCVPQDPISGSWIFGFL</sequence>
<keyword evidence="2" id="KW-1185">Reference proteome</keyword>
<protein>
    <submittedName>
        <fullName evidence="1">Uncharacterized protein</fullName>
    </submittedName>
</protein>
<reference evidence="1" key="1">
    <citation type="submission" date="2011-07" db="EMBL/GenBank/DDBJ databases">
        <title>The Genome Sequence of Exophiala (Wangiella) dermatitidis NIH/UT8656.</title>
        <authorList>
            <consortium name="The Broad Institute Genome Sequencing Platform"/>
            <person name="Cuomo C."/>
            <person name="Wang Z."/>
            <person name="Hunicke-Smith S."/>
            <person name="Szanislo P.J."/>
            <person name="Earl A."/>
            <person name="Young S.K."/>
            <person name="Zeng Q."/>
            <person name="Gargeya S."/>
            <person name="Fitzgerald M."/>
            <person name="Haas B."/>
            <person name="Abouelleil A."/>
            <person name="Alvarado L."/>
            <person name="Arachchi H.M."/>
            <person name="Berlin A."/>
            <person name="Brown A."/>
            <person name="Chapman S.B."/>
            <person name="Chen Z."/>
            <person name="Dunbar C."/>
            <person name="Freedman E."/>
            <person name="Gearin G."/>
            <person name="Gellesch M."/>
            <person name="Goldberg J."/>
            <person name="Griggs A."/>
            <person name="Gujja S."/>
            <person name="Heiman D."/>
            <person name="Howarth C."/>
            <person name="Larson L."/>
            <person name="Lui A."/>
            <person name="MacDonald P.J.P."/>
            <person name="Montmayeur A."/>
            <person name="Murphy C."/>
            <person name="Neiman D."/>
            <person name="Pearson M."/>
            <person name="Priest M."/>
            <person name="Roberts A."/>
            <person name="Saif S."/>
            <person name="Shea T."/>
            <person name="Shenoy N."/>
            <person name="Sisk P."/>
            <person name="Stolte C."/>
            <person name="Sykes S."/>
            <person name="Wortman J."/>
            <person name="Nusbaum C."/>
            <person name="Birren B."/>
        </authorList>
    </citation>
    <scope>NUCLEOTIDE SEQUENCE</scope>
    <source>
        <strain evidence="1">NIH/UT8656</strain>
    </source>
</reference>
<gene>
    <name evidence="1" type="ORF">HMPREF1120_03983</name>
</gene>
<dbReference type="GeneID" id="20308622"/>
<dbReference type="RefSeq" id="XP_009156329.1">
    <property type="nucleotide sequence ID" value="XM_009158081.1"/>
</dbReference>
<evidence type="ECO:0000313" key="2">
    <source>
        <dbReference type="Proteomes" id="UP000007304"/>
    </source>
</evidence>
<organism evidence="1 2">
    <name type="scientific">Exophiala dermatitidis (strain ATCC 34100 / CBS 525.76 / NIH/UT8656)</name>
    <name type="common">Black yeast</name>
    <name type="synonym">Wangiella dermatitidis</name>
    <dbReference type="NCBI Taxonomy" id="858893"/>
    <lineage>
        <taxon>Eukaryota</taxon>
        <taxon>Fungi</taxon>
        <taxon>Dikarya</taxon>
        <taxon>Ascomycota</taxon>
        <taxon>Pezizomycotina</taxon>
        <taxon>Eurotiomycetes</taxon>
        <taxon>Chaetothyriomycetidae</taxon>
        <taxon>Chaetothyriales</taxon>
        <taxon>Herpotrichiellaceae</taxon>
        <taxon>Exophiala</taxon>
    </lineage>
</organism>
<proteinExistence type="predicted"/>
<accession>H6BVD8</accession>
<dbReference type="VEuPathDB" id="FungiDB:HMPREF1120_03983"/>
<dbReference type="EMBL" id="JH226132">
    <property type="protein sequence ID" value="EHY55868.1"/>
    <property type="molecule type" value="Genomic_DNA"/>
</dbReference>
<dbReference type="Proteomes" id="UP000007304">
    <property type="component" value="Unassembled WGS sequence"/>
</dbReference>